<feature type="domain" description="Myb-like" evidence="5">
    <location>
        <begin position="62"/>
        <end position="112"/>
    </location>
</feature>
<evidence type="ECO:0000313" key="7">
    <source>
        <dbReference type="EMBL" id="KAK4255419.1"/>
    </source>
</evidence>
<dbReference type="PANTHER" id="PTHR10641">
    <property type="entry name" value="MYB FAMILY TRANSCRIPTION FACTOR"/>
    <property type="match status" value="1"/>
</dbReference>
<evidence type="ECO:0000259" key="5">
    <source>
        <dbReference type="PROSITE" id="PS50090"/>
    </source>
</evidence>
<dbReference type="FunFam" id="1.10.10.60:FF:000001">
    <property type="entry name" value="MYB-related transcription factor"/>
    <property type="match status" value="1"/>
</dbReference>
<keyword evidence="4" id="KW-0539">Nucleus</keyword>
<dbReference type="GO" id="GO:0003677">
    <property type="term" value="F:DNA binding"/>
    <property type="evidence" value="ECO:0007669"/>
    <property type="project" value="UniProtKB-KW"/>
</dbReference>
<keyword evidence="2" id="KW-0677">Repeat</keyword>
<dbReference type="InterPro" id="IPR015495">
    <property type="entry name" value="Myb_TF_plants"/>
</dbReference>
<dbReference type="AlphaFoldDB" id="A0AAE1ITD0"/>
<keyword evidence="3" id="KW-0238">DNA-binding</keyword>
<evidence type="ECO:0000259" key="6">
    <source>
        <dbReference type="PROSITE" id="PS51294"/>
    </source>
</evidence>
<organism evidence="7 8">
    <name type="scientific">Acacia crassicarpa</name>
    <name type="common">northern wattle</name>
    <dbReference type="NCBI Taxonomy" id="499986"/>
    <lineage>
        <taxon>Eukaryota</taxon>
        <taxon>Viridiplantae</taxon>
        <taxon>Streptophyta</taxon>
        <taxon>Embryophyta</taxon>
        <taxon>Tracheophyta</taxon>
        <taxon>Spermatophyta</taxon>
        <taxon>Magnoliopsida</taxon>
        <taxon>eudicotyledons</taxon>
        <taxon>Gunneridae</taxon>
        <taxon>Pentapetalae</taxon>
        <taxon>rosids</taxon>
        <taxon>fabids</taxon>
        <taxon>Fabales</taxon>
        <taxon>Fabaceae</taxon>
        <taxon>Caesalpinioideae</taxon>
        <taxon>mimosoid clade</taxon>
        <taxon>Acacieae</taxon>
        <taxon>Acacia</taxon>
    </lineage>
</organism>
<accession>A0AAE1ITD0</accession>
<dbReference type="InterPro" id="IPR017930">
    <property type="entry name" value="Myb_dom"/>
</dbReference>
<feature type="domain" description="Myb-like" evidence="5">
    <location>
        <begin position="9"/>
        <end position="61"/>
    </location>
</feature>
<protein>
    <submittedName>
        <fullName evidence="7">Uncharacterized protein</fullName>
    </submittedName>
</protein>
<dbReference type="EMBL" id="JAWXYG010000013">
    <property type="protein sequence ID" value="KAK4255419.1"/>
    <property type="molecule type" value="Genomic_DNA"/>
</dbReference>
<dbReference type="SUPFAM" id="SSF46689">
    <property type="entry name" value="Homeodomain-like"/>
    <property type="match status" value="1"/>
</dbReference>
<dbReference type="Proteomes" id="UP001293593">
    <property type="component" value="Unassembled WGS sequence"/>
</dbReference>
<evidence type="ECO:0000256" key="2">
    <source>
        <dbReference type="ARBA" id="ARBA00022737"/>
    </source>
</evidence>
<feature type="domain" description="HTH myb-type" evidence="6">
    <location>
        <begin position="9"/>
        <end position="61"/>
    </location>
</feature>
<dbReference type="PROSITE" id="PS51294">
    <property type="entry name" value="HTH_MYB"/>
    <property type="match status" value="2"/>
</dbReference>
<dbReference type="Pfam" id="PF00249">
    <property type="entry name" value="Myb_DNA-binding"/>
    <property type="match status" value="2"/>
</dbReference>
<name>A0AAE1ITD0_9FABA</name>
<evidence type="ECO:0000256" key="3">
    <source>
        <dbReference type="ARBA" id="ARBA00023125"/>
    </source>
</evidence>
<keyword evidence="8" id="KW-1185">Reference proteome</keyword>
<dbReference type="InterPro" id="IPR009057">
    <property type="entry name" value="Homeodomain-like_sf"/>
</dbReference>
<dbReference type="SMART" id="SM00717">
    <property type="entry name" value="SANT"/>
    <property type="match status" value="2"/>
</dbReference>
<evidence type="ECO:0000256" key="4">
    <source>
        <dbReference type="ARBA" id="ARBA00023242"/>
    </source>
</evidence>
<feature type="domain" description="HTH myb-type" evidence="6">
    <location>
        <begin position="62"/>
        <end position="116"/>
    </location>
</feature>
<reference evidence="7" key="1">
    <citation type="submission" date="2023-10" db="EMBL/GenBank/DDBJ databases">
        <title>Chromosome-level genome of the transformable northern wattle, Acacia crassicarpa.</title>
        <authorList>
            <person name="Massaro I."/>
            <person name="Sinha N.R."/>
            <person name="Poethig S."/>
            <person name="Leichty A.R."/>
        </authorList>
    </citation>
    <scope>NUCLEOTIDE SEQUENCE</scope>
    <source>
        <strain evidence="7">Acra3RX</strain>
        <tissue evidence="7">Leaf</tissue>
    </source>
</reference>
<comment type="caution">
    <text evidence="7">The sequence shown here is derived from an EMBL/GenBank/DDBJ whole genome shotgun (WGS) entry which is preliminary data.</text>
</comment>
<dbReference type="PANTHER" id="PTHR10641:SF1418">
    <property type="entry name" value="MYB-RELATED TRANSCRIPTION FACTOR"/>
    <property type="match status" value="1"/>
</dbReference>
<dbReference type="Gene3D" id="1.10.10.60">
    <property type="entry name" value="Homeodomain-like"/>
    <property type="match status" value="2"/>
</dbReference>
<dbReference type="CDD" id="cd00167">
    <property type="entry name" value="SANT"/>
    <property type="match status" value="2"/>
</dbReference>
<dbReference type="InterPro" id="IPR001005">
    <property type="entry name" value="SANT/Myb"/>
</dbReference>
<evidence type="ECO:0000313" key="8">
    <source>
        <dbReference type="Proteomes" id="UP001293593"/>
    </source>
</evidence>
<proteinExistence type="predicted"/>
<dbReference type="PROSITE" id="PS50090">
    <property type="entry name" value="MYB_LIKE"/>
    <property type="match status" value="2"/>
</dbReference>
<dbReference type="GO" id="GO:0005634">
    <property type="term" value="C:nucleus"/>
    <property type="evidence" value="ECO:0007669"/>
    <property type="project" value="UniProtKB-SubCell"/>
</dbReference>
<evidence type="ECO:0000256" key="1">
    <source>
        <dbReference type="ARBA" id="ARBA00004123"/>
    </source>
</evidence>
<sequence>MMRTPNCNQNGVRKGTWTAEEDMKLVAYVTRYGCWNWRLLPKFAGLARCGKSCRLRWMNYLRPDIKRGNYTPQEDHTIITLRQQLGNRWSKIASCLPGRTDNEVKNYWNTNLKKRVQENSVAHEKDKAFKSKDQIPLIESSQEKSESSVTISITSGPSSQCDSVADEASQIFSSTFQVPSTDTGAFIETMSETLIEQDYCYNLAVPDTFIETMSENFLTEPYMVDVSYVPSEEALLPLSPEYEYDAHLWAHDESTGLF</sequence>
<comment type="subcellular location">
    <subcellularLocation>
        <location evidence="1">Nucleus</location>
    </subcellularLocation>
</comment>
<gene>
    <name evidence="7" type="ORF">QN277_008422</name>
</gene>